<organism evidence="1">
    <name type="scientific">Sylvanvirus sp</name>
    <dbReference type="NCBI Taxonomy" id="2487774"/>
    <lineage>
        <taxon>Viruses</taxon>
    </lineage>
</organism>
<protein>
    <submittedName>
        <fullName evidence="1">Uncharacterized protein</fullName>
    </submittedName>
</protein>
<name>A0A3G5AI81_9VIRU</name>
<accession>A0A3G5AI81</accession>
<reference evidence="1" key="1">
    <citation type="submission" date="2018-10" db="EMBL/GenBank/DDBJ databases">
        <title>Hidden diversity of soil giant viruses.</title>
        <authorList>
            <person name="Schulz F."/>
            <person name="Alteio L."/>
            <person name="Goudeau D."/>
            <person name="Ryan E.M."/>
            <person name="Malmstrom R.R."/>
            <person name="Blanchard J."/>
            <person name="Woyke T."/>
        </authorList>
    </citation>
    <scope>NUCLEOTIDE SEQUENCE</scope>
    <source>
        <strain evidence="1">SYV1</strain>
    </source>
</reference>
<sequence length="601" mass="70526">MKRMKIQKNGSLNESNDLEHKLINKSSCVGIINDMWIWMRMLPYIGMSGISSVETLSKSIYHSLKHPDCWRSPSMTLSFHRYIPMCQQFYQLPIVGLGKNIHHLSVLSTFFIPKIQFLTHLTSLTYTLVLFPLFLRSNPSHLPITHLSLLIGDFLFIVDKDLAILRNWGHHMPYVSTLTLTCEYRGVHCLQILGEYILEGARFLRNLRRVQIKIKYRFDFLKEENKDERWNLLIRSLATYTPFIQSLHIEYCTEEGLSMILNKFMYLSELEVSYGLNGIKRVYVSILDWYKLLDADTFTWTHISLQVDGDGDGTKHHTQDETKSCWIDFAYKNQLHVGIEKSSFLSPVYFKHRSFSHVQSFTLRLFYLNYTSLKSGQIGVLLKYMDHLKKFEIYDNIVSKSNFLILLEACTWLSPSLNVLSLPLSAYDLDKKEFDLGTLFSRFKCLQELRIMPIPGMDNFHYTQRYLSYLPHLKILTFPKIHALSYLHRTQLMEDLPTSIQRLHIGFCLYFFSLLEDKKTVQDWWTSYILALPNLVCMSLPQSISMDEEESARNPSGYFCVIKNICNILQKFKCRTNEKICETMWQCCTTIDHDKVLFICR</sequence>
<proteinExistence type="predicted"/>
<gene>
    <name evidence="1" type="ORF">Sylvanvirus14_2</name>
</gene>
<dbReference type="EMBL" id="MK072520">
    <property type="protein sequence ID" value="AYV86917.1"/>
    <property type="molecule type" value="Genomic_DNA"/>
</dbReference>
<evidence type="ECO:0000313" key="1">
    <source>
        <dbReference type="EMBL" id="AYV86917.1"/>
    </source>
</evidence>